<evidence type="ECO:0000313" key="1">
    <source>
        <dbReference type="EMBL" id="KAK7445124.1"/>
    </source>
</evidence>
<name>A0ABR1J3I8_9AGAR</name>
<gene>
    <name evidence="1" type="ORF">VKT23_014992</name>
</gene>
<dbReference type="Proteomes" id="UP001498398">
    <property type="component" value="Unassembled WGS sequence"/>
</dbReference>
<keyword evidence="2" id="KW-1185">Reference proteome</keyword>
<evidence type="ECO:0000313" key="2">
    <source>
        <dbReference type="Proteomes" id="UP001498398"/>
    </source>
</evidence>
<dbReference type="EMBL" id="JBANRG010000048">
    <property type="protein sequence ID" value="KAK7445124.1"/>
    <property type="molecule type" value="Genomic_DNA"/>
</dbReference>
<organism evidence="1 2">
    <name type="scientific">Marasmiellus scandens</name>
    <dbReference type="NCBI Taxonomy" id="2682957"/>
    <lineage>
        <taxon>Eukaryota</taxon>
        <taxon>Fungi</taxon>
        <taxon>Dikarya</taxon>
        <taxon>Basidiomycota</taxon>
        <taxon>Agaricomycotina</taxon>
        <taxon>Agaricomycetes</taxon>
        <taxon>Agaricomycetidae</taxon>
        <taxon>Agaricales</taxon>
        <taxon>Marasmiineae</taxon>
        <taxon>Omphalotaceae</taxon>
        <taxon>Marasmiellus</taxon>
    </lineage>
</organism>
<accession>A0ABR1J3I8</accession>
<sequence>MGLRDTFHFDQERYIRHLQSTYNDQLEKKHHQKVRQIMTHGVAVGSGLGAATATGGVSLVGSAYAYRQIRVLEKQKGLIEDEMCRRGLPIPRERNRDLVAGVTIGLVSVGIGNEISQGIEDISGQATSAFSEAALESSTVAATHALPHAHHIGQQGSNVYQYQLNHTPVAPVWPTYNPTGDQVVTNAVATATGHAVMWGEAKLPNYLADQAIEYSYEHSTVANANYKR</sequence>
<reference evidence="1 2" key="1">
    <citation type="submission" date="2024-01" db="EMBL/GenBank/DDBJ databases">
        <title>A draft genome for the cacao thread blight pathogen Marasmiellus scandens.</title>
        <authorList>
            <person name="Baruah I.K."/>
            <person name="Leung J."/>
            <person name="Bukari Y."/>
            <person name="Amoako-Attah I."/>
            <person name="Meinhardt L.W."/>
            <person name="Bailey B.A."/>
            <person name="Cohen S.P."/>
        </authorList>
    </citation>
    <scope>NUCLEOTIDE SEQUENCE [LARGE SCALE GENOMIC DNA]</scope>
    <source>
        <strain evidence="1 2">GH-19</strain>
    </source>
</reference>
<protein>
    <submittedName>
        <fullName evidence="1">Uncharacterized protein</fullName>
    </submittedName>
</protein>
<comment type="caution">
    <text evidence="1">The sequence shown here is derived from an EMBL/GenBank/DDBJ whole genome shotgun (WGS) entry which is preliminary data.</text>
</comment>
<proteinExistence type="predicted"/>